<feature type="region of interest" description="Disordered" evidence="1">
    <location>
        <begin position="51"/>
        <end position="71"/>
    </location>
</feature>
<comment type="caution">
    <text evidence="2">The sequence shown here is derived from an EMBL/GenBank/DDBJ whole genome shotgun (WGS) entry which is preliminary data.</text>
</comment>
<dbReference type="EMBL" id="JALLAZ020000382">
    <property type="protein sequence ID" value="KAL3796624.1"/>
    <property type="molecule type" value="Genomic_DNA"/>
</dbReference>
<name>A0ABD3Q9D6_9STRA</name>
<evidence type="ECO:0000256" key="1">
    <source>
        <dbReference type="SAM" id="MobiDB-lite"/>
    </source>
</evidence>
<accession>A0ABD3Q9D6</accession>
<sequence>MRCGQRTTRTRTKQHRINETGDVSSVIHESFAQKMGIVDIKRRAPALTADEASGISARAEQRSAPGRQGAATRTWMATVLLSACRTTPSTTSASCRWTNSSAISSSCDRRIQDLHRSLGPGAVRQGGPWPINCFDFISFAQYSRYPRDRRSRSVFGAAGDVGDGGRSGSYRVVSGQGQAGLPALLAAIRQMTKVRRGAVRDHVPVSSDVVVVNL</sequence>
<dbReference type="Proteomes" id="UP001530315">
    <property type="component" value="Unassembled WGS sequence"/>
</dbReference>
<dbReference type="AlphaFoldDB" id="A0ABD3Q9D6"/>
<proteinExistence type="predicted"/>
<reference evidence="2 3" key="1">
    <citation type="submission" date="2024-10" db="EMBL/GenBank/DDBJ databases">
        <title>Updated reference genomes for cyclostephanoid diatoms.</title>
        <authorList>
            <person name="Roberts W.R."/>
            <person name="Alverson A.J."/>
        </authorList>
    </citation>
    <scope>NUCLEOTIDE SEQUENCE [LARGE SCALE GENOMIC DNA]</scope>
    <source>
        <strain evidence="2 3">AJA276-08</strain>
    </source>
</reference>
<gene>
    <name evidence="2" type="ORF">ACHAW5_010966</name>
</gene>
<keyword evidence="3" id="KW-1185">Reference proteome</keyword>
<protein>
    <submittedName>
        <fullName evidence="2">Uncharacterized protein</fullName>
    </submittedName>
</protein>
<evidence type="ECO:0000313" key="3">
    <source>
        <dbReference type="Proteomes" id="UP001530315"/>
    </source>
</evidence>
<evidence type="ECO:0000313" key="2">
    <source>
        <dbReference type="EMBL" id="KAL3796624.1"/>
    </source>
</evidence>
<organism evidence="2 3">
    <name type="scientific">Stephanodiscus triporus</name>
    <dbReference type="NCBI Taxonomy" id="2934178"/>
    <lineage>
        <taxon>Eukaryota</taxon>
        <taxon>Sar</taxon>
        <taxon>Stramenopiles</taxon>
        <taxon>Ochrophyta</taxon>
        <taxon>Bacillariophyta</taxon>
        <taxon>Coscinodiscophyceae</taxon>
        <taxon>Thalassiosirophycidae</taxon>
        <taxon>Stephanodiscales</taxon>
        <taxon>Stephanodiscaceae</taxon>
        <taxon>Stephanodiscus</taxon>
    </lineage>
</organism>